<proteinExistence type="predicted"/>
<dbReference type="EMBL" id="LR216287">
    <property type="protein sequence ID" value="VFJ12554.1"/>
    <property type="molecule type" value="Genomic_DNA"/>
</dbReference>
<dbReference type="AlphaFoldDB" id="A0A484I8D3"/>
<protein>
    <submittedName>
        <fullName evidence="1">Uncharacterized protein</fullName>
    </submittedName>
</protein>
<accession>A0A484I8D3</accession>
<dbReference type="OrthoDB" id="11733at2157"/>
<keyword evidence="2" id="KW-1185">Reference proteome</keyword>
<evidence type="ECO:0000313" key="2">
    <source>
        <dbReference type="Proteomes" id="UP000294299"/>
    </source>
</evidence>
<name>A0A484I8D3_9ARCH</name>
<sequence>MEEDLFKRFCNQRLGVSFFYHSKLTSDNNDNNQLILDNENSLLLKYEDLKFKIIKLSSEANIGLQLFGLENGLRSSLNENERLITEETKKRQKKNKKSSVAVGGNETACTTTVYPTQDGNVKIKRYLVSHDGQGYLLAFQDRVENFESEQSQNIIQTILDTFKFID</sequence>
<gene>
    <name evidence="1" type="ORF">NFRAN_0233</name>
</gene>
<dbReference type="RefSeq" id="WP_134482663.1">
    <property type="nucleotide sequence ID" value="NZ_LR216287.1"/>
</dbReference>
<organism evidence="1 2">
    <name type="scientific">Candidatus Nitrosocosmicus franklandianus</name>
    <dbReference type="NCBI Taxonomy" id="1798806"/>
    <lineage>
        <taxon>Archaea</taxon>
        <taxon>Nitrososphaerota</taxon>
        <taxon>Nitrososphaeria</taxon>
        <taxon>Nitrososphaerales</taxon>
        <taxon>Nitrososphaeraceae</taxon>
        <taxon>Candidatus Nitrosocosmicus</taxon>
    </lineage>
</organism>
<dbReference type="GeneID" id="39419802"/>
<dbReference type="Proteomes" id="UP000294299">
    <property type="component" value="Chromosome NFRAN"/>
</dbReference>
<dbReference type="KEGG" id="nfn:NFRAN_0233"/>
<reference evidence="1 2" key="1">
    <citation type="submission" date="2019-02" db="EMBL/GenBank/DDBJ databases">
        <authorList>
            <person name="Lehtovirta-Morley E L."/>
        </authorList>
    </citation>
    <scope>NUCLEOTIDE SEQUENCE [LARGE SCALE GENOMIC DNA]</scope>
    <source>
        <strain evidence="1">NFRAN1</strain>
    </source>
</reference>
<evidence type="ECO:0000313" key="1">
    <source>
        <dbReference type="EMBL" id="VFJ12554.1"/>
    </source>
</evidence>